<dbReference type="Proteomes" id="UP001153269">
    <property type="component" value="Unassembled WGS sequence"/>
</dbReference>
<organism evidence="2 3">
    <name type="scientific">Pleuronectes platessa</name>
    <name type="common">European plaice</name>
    <dbReference type="NCBI Taxonomy" id="8262"/>
    <lineage>
        <taxon>Eukaryota</taxon>
        <taxon>Metazoa</taxon>
        <taxon>Chordata</taxon>
        <taxon>Craniata</taxon>
        <taxon>Vertebrata</taxon>
        <taxon>Euteleostomi</taxon>
        <taxon>Actinopterygii</taxon>
        <taxon>Neopterygii</taxon>
        <taxon>Teleostei</taxon>
        <taxon>Neoteleostei</taxon>
        <taxon>Acanthomorphata</taxon>
        <taxon>Carangaria</taxon>
        <taxon>Pleuronectiformes</taxon>
        <taxon>Pleuronectoidei</taxon>
        <taxon>Pleuronectidae</taxon>
        <taxon>Pleuronectes</taxon>
    </lineage>
</organism>
<evidence type="ECO:0000313" key="2">
    <source>
        <dbReference type="EMBL" id="CAB1416775.1"/>
    </source>
</evidence>
<comment type="caution">
    <text evidence="2">The sequence shown here is derived from an EMBL/GenBank/DDBJ whole genome shotgun (WGS) entry which is preliminary data.</text>
</comment>
<evidence type="ECO:0000313" key="3">
    <source>
        <dbReference type="Proteomes" id="UP001153269"/>
    </source>
</evidence>
<evidence type="ECO:0000256" key="1">
    <source>
        <dbReference type="SAM" id="Phobius"/>
    </source>
</evidence>
<keyword evidence="3" id="KW-1185">Reference proteome</keyword>
<gene>
    <name evidence="2" type="ORF">PLEPLA_LOCUS4566</name>
</gene>
<feature type="transmembrane region" description="Helical" evidence="1">
    <location>
        <begin position="25"/>
        <end position="45"/>
    </location>
</feature>
<name>A0A9N7Y3I1_PLEPL</name>
<keyword evidence="1" id="KW-0812">Transmembrane</keyword>
<dbReference type="AlphaFoldDB" id="A0A9N7Y3I1"/>
<accession>A0A9N7Y3I1</accession>
<proteinExistence type="predicted"/>
<sequence>MLCAPRGCCDGNRGSGALSALCRRLQWLVLPLGLMMCVAAGGVFVKRKRNKDAAHEQSTIGMTHVYEDVNNAELQQKKDPTEKQPPALIFMIYYKL</sequence>
<reference evidence="2" key="1">
    <citation type="submission" date="2020-03" db="EMBL/GenBank/DDBJ databases">
        <authorList>
            <person name="Weist P."/>
        </authorList>
    </citation>
    <scope>NUCLEOTIDE SEQUENCE</scope>
</reference>
<keyword evidence="1" id="KW-0472">Membrane</keyword>
<dbReference type="EMBL" id="CADEAL010000225">
    <property type="protein sequence ID" value="CAB1416775.1"/>
    <property type="molecule type" value="Genomic_DNA"/>
</dbReference>
<protein>
    <submittedName>
        <fullName evidence="2">Uncharacterized protein</fullName>
    </submittedName>
</protein>
<keyword evidence="1" id="KW-1133">Transmembrane helix</keyword>